<evidence type="ECO:0000313" key="2">
    <source>
        <dbReference type="EMBL" id="VTZ49395.1"/>
    </source>
</evidence>
<keyword evidence="3" id="KW-1185">Reference proteome</keyword>
<dbReference type="EMBL" id="CABFMQ020000068">
    <property type="protein sequence ID" value="VTZ49395.1"/>
    <property type="molecule type" value="Genomic_DNA"/>
</dbReference>
<name>A0A8B6M3Q8_METTU</name>
<proteinExistence type="predicted"/>
<protein>
    <submittedName>
        <fullName evidence="2">Uncharacterized protein</fullName>
    </submittedName>
</protein>
<evidence type="ECO:0000313" key="3">
    <source>
        <dbReference type="Proteomes" id="UP000485880"/>
    </source>
</evidence>
<reference evidence="2 3" key="1">
    <citation type="submission" date="2019-05" db="EMBL/GenBank/DDBJ databases">
        <authorList>
            <person name="Farhan Ul Haque M."/>
        </authorList>
    </citation>
    <scope>NUCLEOTIDE SEQUENCE [LARGE SCALE GENOMIC DNA]</scope>
    <source>
        <strain evidence="2">2</strain>
    </source>
</reference>
<feature type="compositionally biased region" description="Basic and acidic residues" evidence="1">
    <location>
        <begin position="108"/>
        <end position="119"/>
    </location>
</feature>
<dbReference type="Proteomes" id="UP000485880">
    <property type="component" value="Unassembled WGS sequence"/>
</dbReference>
<evidence type="ECO:0000256" key="1">
    <source>
        <dbReference type="SAM" id="MobiDB-lite"/>
    </source>
</evidence>
<organism evidence="2 3">
    <name type="scientific">Methylocella tundrae</name>
    <dbReference type="NCBI Taxonomy" id="227605"/>
    <lineage>
        <taxon>Bacteria</taxon>
        <taxon>Pseudomonadati</taxon>
        <taxon>Pseudomonadota</taxon>
        <taxon>Alphaproteobacteria</taxon>
        <taxon>Hyphomicrobiales</taxon>
        <taxon>Beijerinckiaceae</taxon>
        <taxon>Methylocella</taxon>
    </lineage>
</organism>
<dbReference type="Gene3D" id="1.10.101.10">
    <property type="entry name" value="PGBD-like superfamily/PGBD"/>
    <property type="match status" value="1"/>
</dbReference>
<gene>
    <name evidence="2" type="ORF">MPC4_160045</name>
</gene>
<dbReference type="AlphaFoldDB" id="A0A8B6M3Q8"/>
<comment type="caution">
    <text evidence="2">The sequence shown here is derived from an EMBL/GenBank/DDBJ whole genome shotgun (WGS) entry which is preliminary data.</text>
</comment>
<feature type="compositionally biased region" description="Polar residues" evidence="1">
    <location>
        <begin position="120"/>
        <end position="129"/>
    </location>
</feature>
<dbReference type="RefSeq" id="WP_174511738.1">
    <property type="nucleotide sequence ID" value="NZ_CABFMQ020000068.1"/>
</dbReference>
<dbReference type="InterPro" id="IPR036366">
    <property type="entry name" value="PGBDSf"/>
</dbReference>
<feature type="region of interest" description="Disordered" evidence="1">
    <location>
        <begin position="108"/>
        <end position="129"/>
    </location>
</feature>
<accession>A0A8B6M3Q8</accession>
<sequence length="129" mass="13989">MSLESKLFKGDAKLETAARQDSAHVLLGASGAHVLKIQSALMLLDDAKIDSGETEQSSYGSSTAAAVKAYKEKRSIINHSYQTQADNIVGKMTIASLDQEMLKFEKSEGNRLCNRDENRSTSANTIPPL</sequence>